<dbReference type="PATRIC" id="fig|943816.4.peg.3067"/>
<feature type="transmembrane region" description="Helical" evidence="1">
    <location>
        <begin position="56"/>
        <end position="78"/>
    </location>
</feature>
<dbReference type="Proteomes" id="UP000175829">
    <property type="component" value="Unassembled WGS sequence"/>
</dbReference>
<dbReference type="InterPro" id="IPR013901">
    <property type="entry name" value="Anthrone_oxy"/>
</dbReference>
<evidence type="ECO:0008006" key="4">
    <source>
        <dbReference type="Google" id="ProtNLM"/>
    </source>
</evidence>
<sequence>MRVLQGVSLLGAVLLTGLSAGLYYGFAVAVSPGLRRAGDRTFVEGMQRINTAILNGWFLLLFVGSLLLIAAAGALHMWGGGSRAAVPWIAAAGVLYVAVLVVTMAFNVPLNDALDAGGLPDGSARLAALRERFESGWHRWNVVRTVCNTAAFGCLAWALVRHGNGGSPR</sequence>
<organism evidence="2 3">
    <name type="scientific">Streptomyces qinglanensis</name>
    <dbReference type="NCBI Taxonomy" id="943816"/>
    <lineage>
        <taxon>Bacteria</taxon>
        <taxon>Bacillati</taxon>
        <taxon>Actinomycetota</taxon>
        <taxon>Actinomycetes</taxon>
        <taxon>Kitasatosporales</taxon>
        <taxon>Streptomycetaceae</taxon>
        <taxon>Streptomyces</taxon>
    </lineage>
</organism>
<keyword evidence="1" id="KW-0472">Membrane</keyword>
<evidence type="ECO:0000313" key="3">
    <source>
        <dbReference type="Proteomes" id="UP000175829"/>
    </source>
</evidence>
<protein>
    <recommendedName>
        <fullName evidence="4">DUF1772 domain-containing protein</fullName>
    </recommendedName>
</protein>
<evidence type="ECO:0000313" key="2">
    <source>
        <dbReference type="EMBL" id="OEV01359.1"/>
    </source>
</evidence>
<comment type="caution">
    <text evidence="2">The sequence shown here is derived from an EMBL/GenBank/DDBJ whole genome shotgun (WGS) entry which is preliminary data.</text>
</comment>
<feature type="transmembrane region" description="Helical" evidence="1">
    <location>
        <begin position="85"/>
        <end position="106"/>
    </location>
</feature>
<reference evidence="2 3" key="1">
    <citation type="journal article" date="2016" name="Front. Microbiol.">
        <title>Comparative Genomics Analysis of Streptomyces Species Reveals Their Adaptation to the Marine Environment and Their Diversity at the Genomic Level.</title>
        <authorList>
            <person name="Tian X."/>
            <person name="Zhang Z."/>
            <person name="Yang T."/>
            <person name="Chen M."/>
            <person name="Li J."/>
            <person name="Chen F."/>
            <person name="Yang J."/>
            <person name="Li W."/>
            <person name="Zhang B."/>
            <person name="Zhang Z."/>
            <person name="Wu J."/>
            <person name="Zhang C."/>
            <person name="Long L."/>
            <person name="Xiao J."/>
        </authorList>
    </citation>
    <scope>NUCLEOTIDE SEQUENCE [LARGE SCALE GENOMIC DNA]</scope>
    <source>
        <strain evidence="2 3">SCSIO M10379</strain>
    </source>
</reference>
<dbReference type="EMBL" id="LJGV01000022">
    <property type="protein sequence ID" value="OEV01359.1"/>
    <property type="molecule type" value="Genomic_DNA"/>
</dbReference>
<accession>A0A1E7KBR4</accession>
<evidence type="ECO:0000256" key="1">
    <source>
        <dbReference type="SAM" id="Phobius"/>
    </source>
</evidence>
<proteinExistence type="predicted"/>
<dbReference type="Pfam" id="PF08592">
    <property type="entry name" value="Anthrone_oxy"/>
    <property type="match status" value="1"/>
</dbReference>
<name>A0A1E7KBR4_9ACTN</name>
<dbReference type="RefSeq" id="WP_069993359.1">
    <property type="nucleotide sequence ID" value="NZ_LJGV01000022.1"/>
</dbReference>
<gene>
    <name evidence="2" type="ORF">AN217_17890</name>
</gene>
<dbReference type="AlphaFoldDB" id="A0A1E7KBR4"/>
<keyword evidence="1" id="KW-0812">Transmembrane</keyword>
<keyword evidence="1" id="KW-1133">Transmembrane helix</keyword>